<sequence length="86" mass="9769">MSKFWTRASSCGMTADEDEEVCNIGYLRKDAGNVQDVIRLSYPSFIPSNVFRQRKSSWKVSSVAERTCYIADVQILDEGIILRNDS</sequence>
<dbReference type="EMBL" id="KZ772771">
    <property type="protein sequence ID" value="PTQ32367.1"/>
    <property type="molecule type" value="Genomic_DNA"/>
</dbReference>
<reference evidence="2" key="1">
    <citation type="journal article" date="2017" name="Cell">
        <title>Insights into land plant evolution garnered from the Marchantia polymorpha genome.</title>
        <authorList>
            <person name="Bowman J.L."/>
            <person name="Kohchi T."/>
            <person name="Yamato K.T."/>
            <person name="Jenkins J."/>
            <person name="Shu S."/>
            <person name="Ishizaki K."/>
            <person name="Yamaoka S."/>
            <person name="Nishihama R."/>
            <person name="Nakamura Y."/>
            <person name="Berger F."/>
            <person name="Adam C."/>
            <person name="Aki S.S."/>
            <person name="Althoff F."/>
            <person name="Araki T."/>
            <person name="Arteaga-Vazquez M.A."/>
            <person name="Balasubrmanian S."/>
            <person name="Barry K."/>
            <person name="Bauer D."/>
            <person name="Boehm C.R."/>
            <person name="Briginshaw L."/>
            <person name="Caballero-Perez J."/>
            <person name="Catarino B."/>
            <person name="Chen F."/>
            <person name="Chiyoda S."/>
            <person name="Chovatia M."/>
            <person name="Davies K.M."/>
            <person name="Delmans M."/>
            <person name="Demura T."/>
            <person name="Dierschke T."/>
            <person name="Dolan L."/>
            <person name="Dorantes-Acosta A.E."/>
            <person name="Eklund D.M."/>
            <person name="Florent S.N."/>
            <person name="Flores-Sandoval E."/>
            <person name="Fujiyama A."/>
            <person name="Fukuzawa H."/>
            <person name="Galik B."/>
            <person name="Grimanelli D."/>
            <person name="Grimwood J."/>
            <person name="Grossniklaus U."/>
            <person name="Hamada T."/>
            <person name="Haseloff J."/>
            <person name="Hetherington A.J."/>
            <person name="Higo A."/>
            <person name="Hirakawa Y."/>
            <person name="Hundley H.N."/>
            <person name="Ikeda Y."/>
            <person name="Inoue K."/>
            <person name="Inoue S.I."/>
            <person name="Ishida S."/>
            <person name="Jia Q."/>
            <person name="Kakita M."/>
            <person name="Kanazawa T."/>
            <person name="Kawai Y."/>
            <person name="Kawashima T."/>
            <person name="Kennedy M."/>
            <person name="Kinose K."/>
            <person name="Kinoshita T."/>
            <person name="Kohara Y."/>
            <person name="Koide E."/>
            <person name="Komatsu K."/>
            <person name="Kopischke S."/>
            <person name="Kubo M."/>
            <person name="Kyozuka J."/>
            <person name="Lagercrantz U."/>
            <person name="Lin S.S."/>
            <person name="Lindquist E."/>
            <person name="Lipzen A.M."/>
            <person name="Lu C.W."/>
            <person name="De Luna E."/>
            <person name="Martienssen R.A."/>
            <person name="Minamino N."/>
            <person name="Mizutani M."/>
            <person name="Mizutani M."/>
            <person name="Mochizuki N."/>
            <person name="Monte I."/>
            <person name="Mosher R."/>
            <person name="Nagasaki H."/>
            <person name="Nakagami H."/>
            <person name="Naramoto S."/>
            <person name="Nishitani K."/>
            <person name="Ohtani M."/>
            <person name="Okamoto T."/>
            <person name="Okumura M."/>
            <person name="Phillips J."/>
            <person name="Pollak B."/>
            <person name="Reinders A."/>
            <person name="Rovekamp M."/>
            <person name="Sano R."/>
            <person name="Sawa S."/>
            <person name="Schmid M.W."/>
            <person name="Shirakawa M."/>
            <person name="Solano R."/>
            <person name="Spunde A."/>
            <person name="Suetsugu N."/>
            <person name="Sugano S."/>
            <person name="Sugiyama A."/>
            <person name="Sun R."/>
            <person name="Suzuki Y."/>
            <person name="Takenaka M."/>
            <person name="Takezawa D."/>
            <person name="Tomogane H."/>
            <person name="Tsuzuki M."/>
            <person name="Ueda T."/>
            <person name="Umeda M."/>
            <person name="Ward J.M."/>
            <person name="Watanabe Y."/>
            <person name="Yazaki K."/>
            <person name="Yokoyama R."/>
            <person name="Yoshitake Y."/>
            <person name="Yotsui I."/>
            <person name="Zachgo S."/>
            <person name="Schmutz J."/>
        </authorList>
    </citation>
    <scope>NUCLEOTIDE SEQUENCE [LARGE SCALE GENOMIC DNA]</scope>
    <source>
        <strain evidence="2">Tak-1</strain>
    </source>
</reference>
<evidence type="ECO:0000313" key="1">
    <source>
        <dbReference type="EMBL" id="PTQ32367.1"/>
    </source>
</evidence>
<dbReference type="AlphaFoldDB" id="A0A2R6WEU9"/>
<protein>
    <submittedName>
        <fullName evidence="1">Uncharacterized protein</fullName>
    </submittedName>
</protein>
<accession>A0A2R6WEU9</accession>
<evidence type="ECO:0000313" key="2">
    <source>
        <dbReference type="Proteomes" id="UP000244005"/>
    </source>
</evidence>
<organism evidence="1 2">
    <name type="scientific">Marchantia polymorpha</name>
    <name type="common">Common liverwort</name>
    <name type="synonym">Marchantia aquatica</name>
    <dbReference type="NCBI Taxonomy" id="3197"/>
    <lineage>
        <taxon>Eukaryota</taxon>
        <taxon>Viridiplantae</taxon>
        <taxon>Streptophyta</taxon>
        <taxon>Embryophyta</taxon>
        <taxon>Marchantiophyta</taxon>
        <taxon>Marchantiopsida</taxon>
        <taxon>Marchantiidae</taxon>
        <taxon>Marchantiales</taxon>
        <taxon>Marchantiaceae</taxon>
        <taxon>Marchantia</taxon>
    </lineage>
</organism>
<dbReference type="Proteomes" id="UP000244005">
    <property type="component" value="Unassembled WGS sequence"/>
</dbReference>
<proteinExistence type="predicted"/>
<gene>
    <name evidence="1" type="ORF">MARPO_0099s0007</name>
</gene>
<keyword evidence="2" id="KW-1185">Reference proteome</keyword>
<name>A0A2R6WEU9_MARPO</name>